<dbReference type="AlphaFoldDB" id="A0A2C6KIR7"/>
<evidence type="ECO:0000256" key="4">
    <source>
        <dbReference type="ARBA" id="ARBA00022884"/>
    </source>
</evidence>
<protein>
    <recommendedName>
        <fullName evidence="5">ATP-dependent RNA helicase</fullName>
        <ecNumber evidence="5">3.6.4.13</ecNumber>
    </recommendedName>
</protein>
<feature type="region of interest" description="Disordered" evidence="6">
    <location>
        <begin position="588"/>
        <end position="691"/>
    </location>
</feature>
<evidence type="ECO:0000256" key="2">
    <source>
        <dbReference type="ARBA" id="ARBA00022801"/>
    </source>
</evidence>
<dbReference type="SMART" id="SM00487">
    <property type="entry name" value="DEXDc"/>
    <property type="match status" value="1"/>
</dbReference>
<feature type="domain" description="Helicase ATP-binding" evidence="7">
    <location>
        <begin position="285"/>
        <end position="478"/>
    </location>
</feature>
<dbReference type="EMBL" id="MIGC01000927">
    <property type="protein sequence ID" value="PHJ23931.1"/>
    <property type="molecule type" value="Genomic_DNA"/>
</dbReference>
<feature type="compositionally biased region" description="Basic and acidic residues" evidence="6">
    <location>
        <begin position="639"/>
        <end position="651"/>
    </location>
</feature>
<dbReference type="PROSITE" id="PS51192">
    <property type="entry name" value="HELICASE_ATP_BIND_1"/>
    <property type="match status" value="1"/>
</dbReference>
<dbReference type="GeneID" id="94425630"/>
<dbReference type="OrthoDB" id="1191041at2759"/>
<keyword evidence="5" id="KW-0347">Helicase</keyword>
<feature type="compositionally biased region" description="Acidic residues" evidence="6">
    <location>
        <begin position="159"/>
        <end position="182"/>
    </location>
</feature>
<keyword evidence="4 5" id="KW-0694">RNA-binding</keyword>
<feature type="compositionally biased region" description="Basic and acidic residues" evidence="6">
    <location>
        <begin position="680"/>
        <end position="691"/>
    </location>
</feature>
<evidence type="ECO:0000313" key="9">
    <source>
        <dbReference type="EMBL" id="PHJ23931.1"/>
    </source>
</evidence>
<dbReference type="PANTHER" id="PTHR24031">
    <property type="entry name" value="RNA HELICASE"/>
    <property type="match status" value="1"/>
</dbReference>
<dbReference type="VEuPathDB" id="ToxoDB:CSUI_002217"/>
<dbReference type="RefSeq" id="XP_067925605.1">
    <property type="nucleotide sequence ID" value="XM_068062419.1"/>
</dbReference>
<organism evidence="9 10">
    <name type="scientific">Cystoisospora suis</name>
    <dbReference type="NCBI Taxonomy" id="483139"/>
    <lineage>
        <taxon>Eukaryota</taxon>
        <taxon>Sar</taxon>
        <taxon>Alveolata</taxon>
        <taxon>Apicomplexa</taxon>
        <taxon>Conoidasida</taxon>
        <taxon>Coccidia</taxon>
        <taxon>Eucoccidiorida</taxon>
        <taxon>Eimeriorina</taxon>
        <taxon>Sarcocystidae</taxon>
        <taxon>Cystoisospora</taxon>
    </lineage>
</organism>
<dbReference type="InterPro" id="IPR011545">
    <property type="entry name" value="DEAD/DEAH_box_helicase_dom"/>
</dbReference>
<keyword evidence="2 5" id="KW-0378">Hydrolase</keyword>
<feature type="compositionally biased region" description="Basic residues" evidence="6">
    <location>
        <begin position="55"/>
        <end position="67"/>
    </location>
</feature>
<evidence type="ECO:0000259" key="7">
    <source>
        <dbReference type="PROSITE" id="PS51192"/>
    </source>
</evidence>
<comment type="catalytic activity">
    <reaction evidence="5">
        <text>ATP + H2O = ADP + phosphate + H(+)</text>
        <dbReference type="Rhea" id="RHEA:13065"/>
        <dbReference type="ChEBI" id="CHEBI:15377"/>
        <dbReference type="ChEBI" id="CHEBI:15378"/>
        <dbReference type="ChEBI" id="CHEBI:30616"/>
        <dbReference type="ChEBI" id="CHEBI:43474"/>
        <dbReference type="ChEBI" id="CHEBI:456216"/>
        <dbReference type="EC" id="3.6.4.13"/>
    </reaction>
</comment>
<keyword evidence="10" id="KW-1185">Reference proteome</keyword>
<accession>A0A2C6KIR7</accession>
<gene>
    <name evidence="9" type="ORF">CSUI_002217</name>
</gene>
<dbReference type="SMART" id="SM00490">
    <property type="entry name" value="HELICc"/>
    <property type="match status" value="1"/>
</dbReference>
<evidence type="ECO:0000313" key="10">
    <source>
        <dbReference type="Proteomes" id="UP000221165"/>
    </source>
</evidence>
<evidence type="ECO:0000256" key="5">
    <source>
        <dbReference type="RuleBase" id="RU365068"/>
    </source>
</evidence>
<dbReference type="GO" id="GO:0005524">
    <property type="term" value="F:ATP binding"/>
    <property type="evidence" value="ECO:0007669"/>
    <property type="project" value="UniProtKB-UniRule"/>
</dbReference>
<dbReference type="GO" id="GO:0003723">
    <property type="term" value="F:RNA binding"/>
    <property type="evidence" value="ECO:0007669"/>
    <property type="project" value="UniProtKB-UniRule"/>
</dbReference>
<dbReference type="InterPro" id="IPR014001">
    <property type="entry name" value="Helicase_ATP-bd"/>
</dbReference>
<name>A0A2C6KIR7_9APIC</name>
<feature type="region of interest" description="Disordered" evidence="6">
    <location>
        <begin position="1"/>
        <end position="227"/>
    </location>
</feature>
<keyword evidence="3 5" id="KW-0067">ATP-binding</keyword>
<comment type="similarity">
    <text evidence="5">Belongs to the DEAD box helicase family.</text>
</comment>
<dbReference type="PROSITE" id="PS51194">
    <property type="entry name" value="HELICASE_CTER"/>
    <property type="match status" value="1"/>
</dbReference>
<dbReference type="SUPFAM" id="SSF52540">
    <property type="entry name" value="P-loop containing nucleoside triphosphate hydrolases"/>
    <property type="match status" value="2"/>
</dbReference>
<dbReference type="Pfam" id="PF00271">
    <property type="entry name" value="Helicase_C"/>
    <property type="match status" value="1"/>
</dbReference>
<proteinExistence type="inferred from homology"/>
<feature type="compositionally biased region" description="Acidic residues" evidence="6">
    <location>
        <begin position="589"/>
        <end position="638"/>
    </location>
</feature>
<evidence type="ECO:0000256" key="1">
    <source>
        <dbReference type="ARBA" id="ARBA00022741"/>
    </source>
</evidence>
<dbReference type="Proteomes" id="UP000221165">
    <property type="component" value="Unassembled WGS sequence"/>
</dbReference>
<dbReference type="GO" id="GO:0016787">
    <property type="term" value="F:hydrolase activity"/>
    <property type="evidence" value="ECO:0007669"/>
    <property type="project" value="UniProtKB-KW"/>
</dbReference>
<feature type="compositionally biased region" description="Polar residues" evidence="6">
    <location>
        <begin position="92"/>
        <end position="104"/>
    </location>
</feature>
<comment type="domain">
    <text evidence="5">The Q motif is unique to and characteristic of the DEAD box family of RNA helicases and controls ATP binding and hydrolysis.</text>
</comment>
<evidence type="ECO:0000259" key="8">
    <source>
        <dbReference type="PROSITE" id="PS51194"/>
    </source>
</evidence>
<comment type="function">
    <text evidence="5">RNA helicase.</text>
</comment>
<dbReference type="Gene3D" id="3.40.50.300">
    <property type="entry name" value="P-loop containing nucleotide triphosphate hydrolases"/>
    <property type="match status" value="2"/>
</dbReference>
<dbReference type="InterPro" id="IPR001650">
    <property type="entry name" value="Helicase_C-like"/>
</dbReference>
<dbReference type="InterPro" id="IPR027417">
    <property type="entry name" value="P-loop_NTPase"/>
</dbReference>
<feature type="compositionally biased region" description="Basic and acidic residues" evidence="6">
    <location>
        <begin position="662"/>
        <end position="671"/>
    </location>
</feature>
<feature type="domain" description="Helicase C-terminal" evidence="8">
    <location>
        <begin position="691"/>
        <end position="766"/>
    </location>
</feature>
<evidence type="ECO:0000256" key="6">
    <source>
        <dbReference type="SAM" id="MobiDB-lite"/>
    </source>
</evidence>
<dbReference type="GO" id="GO:0003724">
    <property type="term" value="F:RNA helicase activity"/>
    <property type="evidence" value="ECO:0007669"/>
    <property type="project" value="UniProtKB-EC"/>
</dbReference>
<feature type="compositionally biased region" description="Low complexity" evidence="6">
    <location>
        <begin position="201"/>
        <end position="227"/>
    </location>
</feature>
<evidence type="ECO:0000256" key="3">
    <source>
        <dbReference type="ARBA" id="ARBA00022840"/>
    </source>
</evidence>
<feature type="non-terminal residue" evidence="9">
    <location>
        <position position="870"/>
    </location>
</feature>
<keyword evidence="1 5" id="KW-0547">Nucleotide-binding</keyword>
<dbReference type="EC" id="3.6.4.13" evidence="5"/>
<dbReference type="Pfam" id="PF00270">
    <property type="entry name" value="DEAD"/>
    <property type="match status" value="1"/>
</dbReference>
<sequence>MTGACVSEDPSDPPEGRRQASGEEEEEERKKKKMKMKVKQEPMPCEGEEEGDRKEKKKNAKKRKVKREKCEEEEGEEEDKQAKDRDQVSLAGVSSTSGEVSLKTTSREEAKQKKNNVGGSSDGFTIRIKKEKEEDDEGPEGSRSRRRRKEVHHVPTGEREEEEKEEKENLGSEEEEHDEEEEVAKKKKMKKKRQVADAETSSSSSSSPTESVSPSSLSSSSSSSSSFSSVEKVIRKKGSKGGGGILDTSVTFEEFSSLHFDRRLTRLLVHELQLKHPTYIQVEVIPLALQGRDILAQGRTGCGKTLAYVLPMLQRLLLMSENEVNPLAEIPFQALILVPSKELCFQVYSVCLSLMKYLPASITLNHTAILSSSSPSSLPFLPPSILIATPAGAESYFSYLQHLQSTPVNALLAKHLQMLIVDEADLLLSFGYEKEIKKIMSRLPSTTDRHVQTLLLSATLNEEVSELQELLLHRSILIQVDASSSSSGTPGAGYEGETSSLLAEYYLSLPKPTDKWLVLYALLKLDLLPRKCLIFASGISSAYGVRIFLERFGLGCAVLSPTLSIESRQNLIHGYNRGLFEILVTTDGAWEEEEEKEEEEDGETEEEEEEDNLMDEDEEEEEDDSEEENSIDEEEEEGDVKAAVEAVKREASPTSKDEEEEGKGRGKEGGSGKKKKKKLLEKPDGEFGSHRGLDLQGVACVLNFDMPSNVRSYIHRNGRTARGGSSGVCVCLVNMSSPREALLLRKLLAIRQPSQAGREGGKGDDGLQGAGGGGGLRSLALRLTDVECFRYRVEDVCRGITRKLIASVVAKELQQEVLRSRKMQEFFKRNPRDEELLRAAAKQLRERNQAGRSHLHVLPSYLLAQVPQSQ</sequence>
<comment type="caution">
    <text evidence="9">The sequence shown here is derived from an EMBL/GenBank/DDBJ whole genome shotgun (WGS) entry which is preliminary data.</text>
</comment>
<reference evidence="9 10" key="1">
    <citation type="journal article" date="2017" name="Int. J. Parasitol.">
        <title>The genome of the protozoan parasite Cystoisospora suis and a reverse vaccinology approach to identify vaccine candidates.</title>
        <authorList>
            <person name="Palmieri N."/>
            <person name="Shrestha A."/>
            <person name="Ruttkowski B."/>
            <person name="Beck T."/>
            <person name="Vogl C."/>
            <person name="Tomley F."/>
            <person name="Blake D.P."/>
            <person name="Joachim A."/>
        </authorList>
    </citation>
    <scope>NUCLEOTIDE SEQUENCE [LARGE SCALE GENOMIC DNA]</scope>
    <source>
        <strain evidence="9 10">Wien I</strain>
    </source>
</reference>